<dbReference type="Proteomes" id="UP001277761">
    <property type="component" value="Unassembled WGS sequence"/>
</dbReference>
<proteinExistence type="predicted"/>
<dbReference type="EMBL" id="JAXAVX010000006">
    <property type="protein sequence ID" value="MDX8152552.1"/>
    <property type="molecule type" value="Genomic_DNA"/>
</dbReference>
<name>A0ABU4VMG2_9ACTN</name>
<evidence type="ECO:0000313" key="1">
    <source>
        <dbReference type="EMBL" id="MDX8152552.1"/>
    </source>
</evidence>
<sequence length="338" mass="37156">MSDSAPTRADALLDAQVAFLLRDLSEERFATLAAEEIDHALAAARTLTLDEVVDRAAVQAVARKYVASFRISRGAIPELIGQVATRLYDHPVHDEHPIGAILDESLVAPVAEKLLGPGPLRARLLEAVARNPVAVRGLAWLLQRIVVDARTQAERLPGLGPLLEAGLRAVTAVAPGPSELVDAQLRELSERVARVLLREAERAGQREDDGLVEAVLELLAEVEDEPVGRFRALLAREDLEDLLVIAYELWLQLREHPWLLALVDEGVALFFDEYGPVPLRDLLEEIGLTREDLLEEARRFGPRALAVLREAGLLEALLRRRLAPFFASDEARALLGEA</sequence>
<keyword evidence="2" id="KW-1185">Reference proteome</keyword>
<organism evidence="1 2">
    <name type="scientific">Patulibacter brassicae</name>
    <dbReference type="NCBI Taxonomy" id="1705717"/>
    <lineage>
        <taxon>Bacteria</taxon>
        <taxon>Bacillati</taxon>
        <taxon>Actinomycetota</taxon>
        <taxon>Thermoleophilia</taxon>
        <taxon>Solirubrobacterales</taxon>
        <taxon>Patulibacteraceae</taxon>
        <taxon>Patulibacter</taxon>
    </lineage>
</organism>
<protein>
    <recommendedName>
        <fullName evidence="3">DUF2336 domain-containing protein</fullName>
    </recommendedName>
</protein>
<reference evidence="1 2" key="1">
    <citation type="submission" date="2023-11" db="EMBL/GenBank/DDBJ databases">
        <authorList>
            <person name="Xu M."/>
            <person name="Jiang T."/>
        </authorList>
    </citation>
    <scope>NUCLEOTIDE SEQUENCE [LARGE SCALE GENOMIC DNA]</scope>
    <source>
        <strain evidence="1 2">SD</strain>
    </source>
</reference>
<evidence type="ECO:0008006" key="3">
    <source>
        <dbReference type="Google" id="ProtNLM"/>
    </source>
</evidence>
<evidence type="ECO:0000313" key="2">
    <source>
        <dbReference type="Proteomes" id="UP001277761"/>
    </source>
</evidence>
<accession>A0ABU4VMG2</accession>
<gene>
    <name evidence="1" type="ORF">SK069_13180</name>
</gene>
<comment type="caution">
    <text evidence="1">The sequence shown here is derived from an EMBL/GenBank/DDBJ whole genome shotgun (WGS) entry which is preliminary data.</text>
</comment>
<dbReference type="RefSeq" id="WP_319954706.1">
    <property type="nucleotide sequence ID" value="NZ_JAXAVX010000006.1"/>
</dbReference>